<proteinExistence type="predicted"/>
<evidence type="ECO:0000313" key="2">
    <source>
        <dbReference type="Proteomes" id="UP000479000"/>
    </source>
</evidence>
<keyword evidence="2" id="KW-1185">Reference proteome</keyword>
<dbReference type="EMBL" id="CADCXU010032198">
    <property type="protein sequence ID" value="CAB0018045.1"/>
    <property type="molecule type" value="Genomic_DNA"/>
</dbReference>
<protein>
    <submittedName>
        <fullName evidence="1">Uncharacterized protein</fullName>
    </submittedName>
</protein>
<reference evidence="1 2" key="1">
    <citation type="submission" date="2020-02" db="EMBL/GenBank/DDBJ databases">
        <authorList>
            <person name="Ferguson B K."/>
        </authorList>
    </citation>
    <scope>NUCLEOTIDE SEQUENCE [LARGE SCALE GENOMIC DNA]</scope>
</reference>
<organism evidence="1 2">
    <name type="scientific">Nesidiocoris tenuis</name>
    <dbReference type="NCBI Taxonomy" id="355587"/>
    <lineage>
        <taxon>Eukaryota</taxon>
        <taxon>Metazoa</taxon>
        <taxon>Ecdysozoa</taxon>
        <taxon>Arthropoda</taxon>
        <taxon>Hexapoda</taxon>
        <taxon>Insecta</taxon>
        <taxon>Pterygota</taxon>
        <taxon>Neoptera</taxon>
        <taxon>Paraneoptera</taxon>
        <taxon>Hemiptera</taxon>
        <taxon>Heteroptera</taxon>
        <taxon>Panheteroptera</taxon>
        <taxon>Cimicomorpha</taxon>
        <taxon>Miridae</taxon>
        <taxon>Dicyphina</taxon>
        <taxon>Nesidiocoris</taxon>
    </lineage>
</organism>
<sequence length="129" mass="13982">MGARKLQGYEITNNSLTNRGWLPGKGSAPPTQPLLTPFPAGGSQIAFVIWTHPESTVVHHSRTKVGNFYRVIGRMAVGRTGGSLEGRSHQGTSRIKFVLESPPVIMSALAWRSSASHQPHRAFPIPTNS</sequence>
<accession>A0A6H5HIY8</accession>
<dbReference type="Proteomes" id="UP000479000">
    <property type="component" value="Unassembled WGS sequence"/>
</dbReference>
<name>A0A6H5HIY8_9HEMI</name>
<dbReference type="AlphaFoldDB" id="A0A6H5HIY8"/>
<gene>
    <name evidence="1" type="ORF">NTEN_LOCUS21954</name>
</gene>
<evidence type="ECO:0000313" key="1">
    <source>
        <dbReference type="EMBL" id="CAB0018045.1"/>
    </source>
</evidence>